<dbReference type="KEGG" id="rhi:NGR_c10990"/>
<keyword evidence="4" id="KW-1185">Reference proteome</keyword>
<name>C3MAA6_SINFN</name>
<reference evidence="3 4" key="1">
    <citation type="journal article" date="2009" name="Appl. Environ. Microbiol.">
        <title>Rhizobium sp. strain NGR234 possesses a remarkable number of secretion systems.</title>
        <authorList>
            <person name="Schmeisser C."/>
            <person name="Liesegang H."/>
            <person name="Krysciak D."/>
            <person name="Bakkou N."/>
            <person name="Le Quere A."/>
            <person name="Wollherr A."/>
            <person name="Heinemeyer I."/>
            <person name="Morgenstern B."/>
            <person name="Pommerening-Roeser A."/>
            <person name="Flores M."/>
            <person name="Palacios R."/>
            <person name="Brenner S."/>
            <person name="Gottschalk G."/>
            <person name="Schmitz R.A."/>
            <person name="Broughton W.J."/>
            <person name="Perret X."/>
            <person name="Strittmatter A.W."/>
            <person name="Streit W.R."/>
        </authorList>
    </citation>
    <scope>NUCLEOTIDE SEQUENCE [LARGE SCALE GENOMIC DNA]</scope>
    <source>
        <strain evidence="4">NBRC 101917 / NGR234</strain>
    </source>
</reference>
<dbReference type="HOGENOM" id="CLU_2901163_0_0_5"/>
<gene>
    <name evidence="3" type="ordered locus">NGR_c10990</name>
</gene>
<evidence type="ECO:0000256" key="2">
    <source>
        <dbReference type="SAM" id="Phobius"/>
    </source>
</evidence>
<feature type="region of interest" description="Disordered" evidence="1">
    <location>
        <begin position="1"/>
        <end position="22"/>
    </location>
</feature>
<dbReference type="STRING" id="394.NGR_c10990"/>
<evidence type="ECO:0000256" key="1">
    <source>
        <dbReference type="SAM" id="MobiDB-lite"/>
    </source>
</evidence>
<dbReference type="AlphaFoldDB" id="C3MAA6"/>
<sequence>MPPSAAASGRFSHAQIHQHKTRKEPFRTLLLAIVTFHLGLIIATAATSPELSALLDAWAAVP</sequence>
<evidence type="ECO:0000313" key="4">
    <source>
        <dbReference type="Proteomes" id="UP000001054"/>
    </source>
</evidence>
<feature type="transmembrane region" description="Helical" evidence="2">
    <location>
        <begin position="28"/>
        <end position="46"/>
    </location>
</feature>
<evidence type="ECO:0000313" key="3">
    <source>
        <dbReference type="EMBL" id="ACP24885.1"/>
    </source>
</evidence>
<organism evidence="3 4">
    <name type="scientific">Sinorhizobium fredii (strain NBRC 101917 / NGR234)</name>
    <dbReference type="NCBI Taxonomy" id="394"/>
    <lineage>
        <taxon>Bacteria</taxon>
        <taxon>Pseudomonadati</taxon>
        <taxon>Pseudomonadota</taxon>
        <taxon>Alphaproteobacteria</taxon>
        <taxon>Hyphomicrobiales</taxon>
        <taxon>Rhizobiaceae</taxon>
        <taxon>Sinorhizobium/Ensifer group</taxon>
        <taxon>Sinorhizobium</taxon>
    </lineage>
</organism>
<accession>C3MAA6</accession>
<dbReference type="EMBL" id="CP001389">
    <property type="protein sequence ID" value="ACP24885.1"/>
    <property type="molecule type" value="Genomic_DNA"/>
</dbReference>
<protein>
    <submittedName>
        <fullName evidence="3">Uncharacterized protein</fullName>
    </submittedName>
</protein>
<dbReference type="Proteomes" id="UP000001054">
    <property type="component" value="Chromosome"/>
</dbReference>
<dbReference type="PATRIC" id="fig|394.7.peg.3926"/>
<dbReference type="OrthoDB" id="72963at2"/>
<keyword evidence="2" id="KW-0472">Membrane</keyword>
<keyword evidence="2" id="KW-0812">Transmembrane</keyword>
<keyword evidence="2" id="KW-1133">Transmembrane helix</keyword>
<proteinExistence type="predicted"/>